<evidence type="ECO:0000256" key="2">
    <source>
        <dbReference type="SAM" id="MobiDB-lite"/>
    </source>
</evidence>
<keyword evidence="1" id="KW-0479">Metal-binding</keyword>
<feature type="compositionally biased region" description="Low complexity" evidence="2">
    <location>
        <begin position="54"/>
        <end position="64"/>
    </location>
</feature>
<dbReference type="AlphaFoldDB" id="A0A1R3GGZ1"/>
<dbReference type="InterPro" id="IPR036236">
    <property type="entry name" value="Znf_C2H2_sf"/>
</dbReference>
<keyword evidence="1" id="KW-0863">Zinc-finger</keyword>
<dbReference type="GO" id="GO:0008270">
    <property type="term" value="F:zinc ion binding"/>
    <property type="evidence" value="ECO:0007669"/>
    <property type="project" value="UniProtKB-KW"/>
</dbReference>
<dbReference type="Proteomes" id="UP000188268">
    <property type="component" value="Unassembled WGS sequence"/>
</dbReference>
<dbReference type="GO" id="GO:0005634">
    <property type="term" value="C:nucleus"/>
    <property type="evidence" value="ECO:0007669"/>
    <property type="project" value="TreeGrafter"/>
</dbReference>
<dbReference type="PROSITE" id="PS00028">
    <property type="entry name" value="ZINC_FINGER_C2H2_1"/>
    <property type="match status" value="1"/>
</dbReference>
<proteinExistence type="predicted"/>
<feature type="compositionally biased region" description="Polar residues" evidence="2">
    <location>
        <begin position="7"/>
        <end position="22"/>
    </location>
</feature>
<evidence type="ECO:0000313" key="4">
    <source>
        <dbReference type="EMBL" id="OMO57327.1"/>
    </source>
</evidence>
<reference evidence="4 5" key="1">
    <citation type="submission" date="2013-09" db="EMBL/GenBank/DDBJ databases">
        <title>Corchorus capsularis genome sequencing.</title>
        <authorList>
            <person name="Alam M."/>
            <person name="Haque M.S."/>
            <person name="Islam M.S."/>
            <person name="Emdad E.M."/>
            <person name="Islam M.M."/>
            <person name="Ahmed B."/>
            <person name="Halim A."/>
            <person name="Hossen Q.M.M."/>
            <person name="Hossain M.Z."/>
            <person name="Ahmed R."/>
            <person name="Khan M.M."/>
            <person name="Islam R."/>
            <person name="Rashid M.M."/>
            <person name="Khan S.A."/>
            <person name="Rahman M.S."/>
            <person name="Alam M."/>
        </authorList>
    </citation>
    <scope>NUCLEOTIDE SEQUENCE [LARGE SCALE GENOMIC DNA]</scope>
    <source>
        <strain evidence="5">cv. CVL-1</strain>
        <tissue evidence="4">Whole seedling</tissue>
    </source>
</reference>
<dbReference type="GO" id="GO:0000976">
    <property type="term" value="F:transcription cis-regulatory region binding"/>
    <property type="evidence" value="ECO:0007669"/>
    <property type="project" value="TreeGrafter"/>
</dbReference>
<dbReference type="Pfam" id="PF13912">
    <property type="entry name" value="zf-C2H2_6"/>
    <property type="match status" value="1"/>
</dbReference>
<dbReference type="OrthoDB" id="1939583at2759"/>
<keyword evidence="1" id="KW-0862">Zinc</keyword>
<accession>A0A1R3GGZ1</accession>
<feature type="domain" description="C2H2-type" evidence="3">
    <location>
        <begin position="79"/>
        <end position="106"/>
    </location>
</feature>
<dbReference type="PANTHER" id="PTHR46353">
    <property type="entry name" value="ZINC FINGER PROTEIN 5"/>
    <property type="match status" value="1"/>
</dbReference>
<comment type="caution">
    <text evidence="4">The sequence shown here is derived from an EMBL/GenBank/DDBJ whole genome shotgun (WGS) entry which is preliminary data.</text>
</comment>
<name>A0A1R3GGZ1_COCAP</name>
<dbReference type="InterPro" id="IPR044299">
    <property type="entry name" value="GIS3/ZFP5/ZFP6"/>
</dbReference>
<dbReference type="OMA" id="FIYKPCH"/>
<dbReference type="Gene3D" id="3.30.160.60">
    <property type="entry name" value="Classic Zinc Finger"/>
    <property type="match status" value="1"/>
</dbReference>
<dbReference type="PROSITE" id="PS50157">
    <property type="entry name" value="ZINC_FINGER_C2H2_2"/>
    <property type="match status" value="1"/>
</dbReference>
<dbReference type="InterPro" id="IPR013087">
    <property type="entry name" value="Znf_C2H2_type"/>
</dbReference>
<gene>
    <name evidence="4" type="ORF">CCACVL1_25833</name>
</gene>
<dbReference type="STRING" id="210143.A0A1R3GGZ1"/>
<protein>
    <recommendedName>
        <fullName evidence="3">C2H2-type domain-containing protein</fullName>
    </recommendedName>
</protein>
<organism evidence="4 5">
    <name type="scientific">Corchorus capsularis</name>
    <name type="common">Jute</name>
    <dbReference type="NCBI Taxonomy" id="210143"/>
    <lineage>
        <taxon>Eukaryota</taxon>
        <taxon>Viridiplantae</taxon>
        <taxon>Streptophyta</taxon>
        <taxon>Embryophyta</taxon>
        <taxon>Tracheophyta</taxon>
        <taxon>Spermatophyta</taxon>
        <taxon>Magnoliopsida</taxon>
        <taxon>eudicotyledons</taxon>
        <taxon>Gunneridae</taxon>
        <taxon>Pentapetalae</taxon>
        <taxon>rosids</taxon>
        <taxon>malvids</taxon>
        <taxon>Malvales</taxon>
        <taxon>Malvaceae</taxon>
        <taxon>Grewioideae</taxon>
        <taxon>Apeibeae</taxon>
        <taxon>Corchorus</taxon>
    </lineage>
</organism>
<evidence type="ECO:0000256" key="1">
    <source>
        <dbReference type="PROSITE-ProRule" id="PRU00042"/>
    </source>
</evidence>
<dbReference type="SUPFAM" id="SSF57667">
    <property type="entry name" value="beta-beta-alpha zinc fingers"/>
    <property type="match status" value="1"/>
</dbReference>
<dbReference type="Gramene" id="OMO57327">
    <property type="protein sequence ID" value="OMO57327"/>
    <property type="gene ID" value="CCACVL1_25833"/>
</dbReference>
<keyword evidence="5" id="KW-1185">Reference proteome</keyword>
<dbReference type="GO" id="GO:0009736">
    <property type="term" value="P:cytokinin-activated signaling pathway"/>
    <property type="evidence" value="ECO:0007669"/>
    <property type="project" value="TreeGrafter"/>
</dbReference>
<dbReference type="GO" id="GO:0003700">
    <property type="term" value="F:DNA-binding transcription factor activity"/>
    <property type="evidence" value="ECO:0007669"/>
    <property type="project" value="TreeGrafter"/>
</dbReference>
<dbReference type="EMBL" id="AWWV01014383">
    <property type="protein sequence ID" value="OMO57327.1"/>
    <property type="molecule type" value="Genomic_DNA"/>
</dbReference>
<sequence length="259" mass="29065">MEIDACSSLNSQTFHGENGYNSQAGFQEKKLKLFGFELNPDQNNNVEKSDESVNSSNTAASSTSRETPPASDHENSKKFECQYCLKEFANSQALGGHQNAHKKERMKKKRLQLQAKRASLNCYLQPFQNTLSSPWYYDSSSNSSNYNQFTLYEESQISFNQYEQDAAAGGIRFNYGSDQNIPIIPSSKWYTLQPSQMIPFQQQDCSSNMFTLTQSDRSREIQNRAVTVKPSSKQSCKSLDLQLGLSLQSTIQSSSGSGL</sequence>
<dbReference type="PANTHER" id="PTHR46353:SF5">
    <property type="entry name" value="ZINC FINGER PROTEIN 5"/>
    <property type="match status" value="1"/>
</dbReference>
<evidence type="ECO:0000259" key="3">
    <source>
        <dbReference type="PROSITE" id="PS50157"/>
    </source>
</evidence>
<dbReference type="GO" id="GO:0010090">
    <property type="term" value="P:trichome morphogenesis"/>
    <property type="evidence" value="ECO:0007669"/>
    <property type="project" value="InterPro"/>
</dbReference>
<feature type="region of interest" description="Disordered" evidence="2">
    <location>
        <begin position="1"/>
        <end position="22"/>
    </location>
</feature>
<dbReference type="GO" id="GO:0009740">
    <property type="term" value="P:gibberellic acid mediated signaling pathway"/>
    <property type="evidence" value="ECO:0007669"/>
    <property type="project" value="TreeGrafter"/>
</dbReference>
<evidence type="ECO:0000313" key="5">
    <source>
        <dbReference type="Proteomes" id="UP000188268"/>
    </source>
</evidence>
<feature type="region of interest" description="Disordered" evidence="2">
    <location>
        <begin position="41"/>
        <end position="75"/>
    </location>
</feature>